<dbReference type="RefSeq" id="WP_074699591.1">
    <property type="nucleotide sequence ID" value="NZ_CP018863.1"/>
</dbReference>
<dbReference type="OrthoDB" id="9793039at2"/>
<feature type="region of interest" description="Disordered" evidence="1">
    <location>
        <begin position="41"/>
        <end position="62"/>
    </location>
</feature>
<dbReference type="EMBL" id="FNKH01000002">
    <property type="protein sequence ID" value="SDQ44311.1"/>
    <property type="molecule type" value="Genomic_DNA"/>
</dbReference>
<dbReference type="InterPro" id="IPR052164">
    <property type="entry name" value="Anthracycline_SecMetBiosynth"/>
</dbReference>
<name>A0A1H1AXP7_9MICC</name>
<dbReference type="InterPro" id="IPR029068">
    <property type="entry name" value="Glyas_Bleomycin-R_OHBP_Dase"/>
</dbReference>
<sequence>MTGRVVHFEIPAEDEERARNFYNAAFGWNIQPMPEMNYNIVMTTPSDDQGMPKEPGAINGGMFRREGELKTPIITLDVEDIDAALEKVGSLGGSTVEAKMAVGDMGFAAYFRDSEGNLMGLWQTAADSGG</sequence>
<accession>A0A1H1AXP7</accession>
<dbReference type="PROSITE" id="PS51819">
    <property type="entry name" value="VOC"/>
    <property type="match status" value="1"/>
</dbReference>
<organism evidence="3 4">
    <name type="scientific">Crystallibacter crystallopoietes</name>
    <dbReference type="NCBI Taxonomy" id="37928"/>
    <lineage>
        <taxon>Bacteria</taxon>
        <taxon>Bacillati</taxon>
        <taxon>Actinomycetota</taxon>
        <taxon>Actinomycetes</taxon>
        <taxon>Micrococcales</taxon>
        <taxon>Micrococcaceae</taxon>
        <taxon>Crystallibacter</taxon>
    </lineage>
</organism>
<dbReference type="InterPro" id="IPR037523">
    <property type="entry name" value="VOC_core"/>
</dbReference>
<reference evidence="3 4" key="1">
    <citation type="submission" date="2016-10" db="EMBL/GenBank/DDBJ databases">
        <authorList>
            <person name="de Groot N.N."/>
        </authorList>
    </citation>
    <scope>NUCLEOTIDE SEQUENCE [LARGE SCALE GENOMIC DNA]</scope>
    <source>
        <strain evidence="3 4">DSM 20117</strain>
    </source>
</reference>
<dbReference type="Gene3D" id="3.10.180.10">
    <property type="entry name" value="2,3-Dihydroxybiphenyl 1,2-Dioxygenase, domain 1"/>
    <property type="match status" value="1"/>
</dbReference>
<dbReference type="CDD" id="cd07247">
    <property type="entry name" value="SgaA_N_like"/>
    <property type="match status" value="1"/>
</dbReference>
<dbReference type="Pfam" id="PF22677">
    <property type="entry name" value="Ble-like_N"/>
    <property type="match status" value="1"/>
</dbReference>
<gene>
    <name evidence="3" type="ORF">SAMN04489742_1132</name>
</gene>
<dbReference type="SUPFAM" id="SSF54593">
    <property type="entry name" value="Glyoxalase/Bleomycin resistance protein/Dihydroxybiphenyl dioxygenase"/>
    <property type="match status" value="1"/>
</dbReference>
<evidence type="ECO:0000313" key="3">
    <source>
        <dbReference type="EMBL" id="SDQ44311.1"/>
    </source>
</evidence>
<proteinExistence type="predicted"/>
<dbReference type="PANTHER" id="PTHR33993">
    <property type="entry name" value="GLYOXALASE-RELATED"/>
    <property type="match status" value="1"/>
</dbReference>
<protein>
    <recommendedName>
        <fullName evidence="2">VOC domain-containing protein</fullName>
    </recommendedName>
</protein>
<evidence type="ECO:0000256" key="1">
    <source>
        <dbReference type="SAM" id="MobiDB-lite"/>
    </source>
</evidence>
<evidence type="ECO:0000313" key="4">
    <source>
        <dbReference type="Proteomes" id="UP000181917"/>
    </source>
</evidence>
<dbReference type="STRING" id="37928.SAMN04489742_1132"/>
<dbReference type="KEGG" id="acry:AC20117_11675"/>
<dbReference type="AlphaFoldDB" id="A0A1H1AXP7"/>
<dbReference type="InterPro" id="IPR053863">
    <property type="entry name" value="Glyoxy/Ble-like_N"/>
</dbReference>
<feature type="domain" description="VOC" evidence="2">
    <location>
        <begin position="4"/>
        <end position="124"/>
    </location>
</feature>
<keyword evidence="4" id="KW-1185">Reference proteome</keyword>
<evidence type="ECO:0000259" key="2">
    <source>
        <dbReference type="PROSITE" id="PS51819"/>
    </source>
</evidence>
<dbReference type="PANTHER" id="PTHR33993:SF2">
    <property type="entry name" value="VOC DOMAIN-CONTAINING PROTEIN"/>
    <property type="match status" value="1"/>
</dbReference>
<dbReference type="Proteomes" id="UP000181917">
    <property type="component" value="Unassembled WGS sequence"/>
</dbReference>